<keyword evidence="13" id="KW-0444">Lipid biosynthesis</keyword>
<dbReference type="FunFam" id="3.30.1490.20:FF:000003">
    <property type="entry name" value="acetyl-CoA carboxylase isoform X1"/>
    <property type="match status" value="1"/>
</dbReference>
<feature type="domain" description="Biotin carboxylation" evidence="15">
    <location>
        <begin position="1"/>
        <end position="445"/>
    </location>
</feature>
<dbReference type="Proteomes" id="UP001317532">
    <property type="component" value="Chromosome"/>
</dbReference>
<evidence type="ECO:0000313" key="16">
    <source>
        <dbReference type="EMBL" id="BDE07060.1"/>
    </source>
</evidence>
<comment type="pathway">
    <text evidence="2 13">Lipid metabolism; malonyl-CoA biosynthesis; malonyl-CoA from acetyl-CoA: step 1/1.</text>
</comment>
<dbReference type="InterPro" id="IPR005481">
    <property type="entry name" value="BC-like_N"/>
</dbReference>
<evidence type="ECO:0000256" key="1">
    <source>
        <dbReference type="ARBA" id="ARBA00003761"/>
    </source>
</evidence>
<dbReference type="GO" id="GO:0005524">
    <property type="term" value="F:ATP binding"/>
    <property type="evidence" value="ECO:0007669"/>
    <property type="project" value="UniProtKB-UniRule"/>
</dbReference>
<evidence type="ECO:0000256" key="10">
    <source>
        <dbReference type="ARBA" id="ARBA00023267"/>
    </source>
</evidence>
<dbReference type="SUPFAM" id="SSF51246">
    <property type="entry name" value="Rudiment single hybrid motif"/>
    <property type="match status" value="1"/>
</dbReference>
<dbReference type="PANTHER" id="PTHR48095">
    <property type="entry name" value="PYRUVATE CARBOXYLASE SUBUNIT A"/>
    <property type="match status" value="1"/>
</dbReference>
<dbReference type="NCBIfam" id="TIGR00514">
    <property type="entry name" value="accC"/>
    <property type="match status" value="1"/>
</dbReference>
<comment type="function">
    <text evidence="1 13">This protein is a component of the acetyl coenzyme A carboxylase complex; first, biotin carboxylase catalyzes the carboxylation of the carrier protein and then the transcarboxylase transfers the carboxyl group to form malonyl-CoA.</text>
</comment>
<evidence type="ECO:0000256" key="3">
    <source>
        <dbReference type="ARBA" id="ARBA00011750"/>
    </source>
</evidence>
<dbReference type="KEGG" id="vab:WPS_23360"/>
<evidence type="ECO:0000256" key="7">
    <source>
        <dbReference type="ARBA" id="ARBA00022741"/>
    </source>
</evidence>
<dbReference type="InterPro" id="IPR011054">
    <property type="entry name" value="Rudment_hybrid_motif"/>
</dbReference>
<dbReference type="InterPro" id="IPR011761">
    <property type="entry name" value="ATP-grasp"/>
</dbReference>
<keyword evidence="9" id="KW-0460">Magnesium</keyword>
<dbReference type="EC" id="6.3.4.14" evidence="4 13"/>
<evidence type="ECO:0000256" key="11">
    <source>
        <dbReference type="ARBA" id="ARBA00048600"/>
    </source>
</evidence>
<dbReference type="InterPro" id="IPR016185">
    <property type="entry name" value="PreATP-grasp_dom_sf"/>
</dbReference>
<dbReference type="SUPFAM" id="SSF56059">
    <property type="entry name" value="Glutathione synthetase ATP-binding domain-like"/>
    <property type="match status" value="1"/>
</dbReference>
<dbReference type="PROSITE" id="PS00866">
    <property type="entry name" value="CPSASE_1"/>
    <property type="match status" value="1"/>
</dbReference>
<keyword evidence="6" id="KW-0479">Metal-binding</keyword>
<keyword evidence="17" id="KW-1185">Reference proteome</keyword>
<reference evidence="16 17" key="1">
    <citation type="journal article" date="2022" name="ISME Commun">
        <title>Vulcanimicrobium alpinus gen. nov. sp. nov., the first cultivated representative of the candidate phylum 'Eremiobacterota', is a metabolically versatile aerobic anoxygenic phototroph.</title>
        <authorList>
            <person name="Yabe S."/>
            <person name="Muto K."/>
            <person name="Abe K."/>
            <person name="Yokota A."/>
            <person name="Staudigel H."/>
            <person name="Tebo B.M."/>
        </authorList>
    </citation>
    <scope>NUCLEOTIDE SEQUENCE [LARGE SCALE GENOMIC DNA]</scope>
    <source>
        <strain evidence="16 17">WC8-2</strain>
    </source>
</reference>
<comment type="catalytic activity">
    <reaction evidence="11 13">
        <text>N(6)-biotinyl-L-lysyl-[protein] + hydrogencarbonate + ATP = N(6)-carboxybiotinyl-L-lysyl-[protein] + ADP + phosphate + H(+)</text>
        <dbReference type="Rhea" id="RHEA:13501"/>
        <dbReference type="Rhea" id="RHEA-COMP:10505"/>
        <dbReference type="Rhea" id="RHEA-COMP:10506"/>
        <dbReference type="ChEBI" id="CHEBI:15378"/>
        <dbReference type="ChEBI" id="CHEBI:17544"/>
        <dbReference type="ChEBI" id="CHEBI:30616"/>
        <dbReference type="ChEBI" id="CHEBI:43474"/>
        <dbReference type="ChEBI" id="CHEBI:83144"/>
        <dbReference type="ChEBI" id="CHEBI:83145"/>
        <dbReference type="ChEBI" id="CHEBI:456216"/>
        <dbReference type="EC" id="6.3.4.14"/>
    </reaction>
</comment>
<dbReference type="Pfam" id="PF00289">
    <property type="entry name" value="Biotin_carb_N"/>
    <property type="match status" value="1"/>
</dbReference>
<dbReference type="AlphaFoldDB" id="A0AAN1XY45"/>
<evidence type="ECO:0000256" key="5">
    <source>
        <dbReference type="ARBA" id="ARBA00022598"/>
    </source>
</evidence>
<dbReference type="Pfam" id="PF02785">
    <property type="entry name" value="Biotin_carb_C"/>
    <property type="match status" value="1"/>
</dbReference>
<dbReference type="EMBL" id="AP025523">
    <property type="protein sequence ID" value="BDE07060.1"/>
    <property type="molecule type" value="Genomic_DNA"/>
</dbReference>
<dbReference type="GO" id="GO:0006633">
    <property type="term" value="P:fatty acid biosynthetic process"/>
    <property type="evidence" value="ECO:0007669"/>
    <property type="project" value="UniProtKB-KW"/>
</dbReference>
<evidence type="ECO:0000256" key="2">
    <source>
        <dbReference type="ARBA" id="ARBA00004956"/>
    </source>
</evidence>
<dbReference type="Gene3D" id="3.30.470.20">
    <property type="entry name" value="ATP-grasp fold, B domain"/>
    <property type="match status" value="1"/>
</dbReference>
<dbReference type="FunFam" id="3.40.50.20:FF:000010">
    <property type="entry name" value="Propionyl-CoA carboxylase subunit alpha"/>
    <property type="match status" value="1"/>
</dbReference>
<proteinExistence type="predicted"/>
<keyword evidence="8 12" id="KW-0067">ATP-binding</keyword>
<dbReference type="InterPro" id="IPR011764">
    <property type="entry name" value="Biotin_carboxylation_dom"/>
</dbReference>
<gene>
    <name evidence="16" type="primary">accC</name>
    <name evidence="16" type="ORF">WPS_23360</name>
</gene>
<evidence type="ECO:0000256" key="4">
    <source>
        <dbReference type="ARBA" id="ARBA00013263"/>
    </source>
</evidence>
<name>A0AAN1XY45_UNVUL</name>
<dbReference type="PANTHER" id="PTHR48095:SF2">
    <property type="entry name" value="BIOTIN CARBOXYLASE, CHLOROPLASTIC"/>
    <property type="match status" value="1"/>
</dbReference>
<evidence type="ECO:0000256" key="6">
    <source>
        <dbReference type="ARBA" id="ARBA00022723"/>
    </source>
</evidence>
<dbReference type="InterPro" id="IPR005482">
    <property type="entry name" value="Biotin_COase_C"/>
</dbReference>
<evidence type="ECO:0000259" key="14">
    <source>
        <dbReference type="PROSITE" id="PS50975"/>
    </source>
</evidence>
<evidence type="ECO:0000256" key="9">
    <source>
        <dbReference type="ARBA" id="ARBA00022842"/>
    </source>
</evidence>
<keyword evidence="10 13" id="KW-0092">Biotin</keyword>
<keyword evidence="13" id="KW-0275">Fatty acid biosynthesis</keyword>
<keyword evidence="13" id="KW-0276">Fatty acid metabolism</keyword>
<evidence type="ECO:0000256" key="8">
    <source>
        <dbReference type="ARBA" id="ARBA00022840"/>
    </source>
</evidence>
<dbReference type="InterPro" id="IPR005479">
    <property type="entry name" value="CPAse_ATP-bd"/>
</dbReference>
<dbReference type="PROSITE" id="PS50975">
    <property type="entry name" value="ATP_GRASP"/>
    <property type="match status" value="1"/>
</dbReference>
<evidence type="ECO:0000259" key="15">
    <source>
        <dbReference type="PROSITE" id="PS50979"/>
    </source>
</evidence>
<dbReference type="GO" id="GO:0046872">
    <property type="term" value="F:metal ion binding"/>
    <property type="evidence" value="ECO:0007669"/>
    <property type="project" value="UniProtKB-KW"/>
</dbReference>
<evidence type="ECO:0000256" key="12">
    <source>
        <dbReference type="PROSITE-ProRule" id="PRU00409"/>
    </source>
</evidence>
<dbReference type="SMART" id="SM00878">
    <property type="entry name" value="Biotin_carb_C"/>
    <property type="match status" value="1"/>
</dbReference>
<evidence type="ECO:0000313" key="17">
    <source>
        <dbReference type="Proteomes" id="UP001317532"/>
    </source>
</evidence>
<keyword evidence="7 12" id="KW-0547">Nucleotide-binding</keyword>
<feature type="domain" description="ATP-grasp" evidence="14">
    <location>
        <begin position="120"/>
        <end position="316"/>
    </location>
</feature>
<comment type="subunit">
    <text evidence="3 13">Acetyl-CoA carboxylase is a heterohexamer of biotin carboxyl carrier protein, biotin carboxylase and the two subunits of carboxyl transferase in a 2:2 complex.</text>
</comment>
<dbReference type="InterPro" id="IPR004549">
    <property type="entry name" value="Acetyl_CoA_COase_biotin_COase"/>
</dbReference>
<dbReference type="PROSITE" id="PS00867">
    <property type="entry name" value="CPSASE_2"/>
    <property type="match status" value="1"/>
</dbReference>
<dbReference type="GO" id="GO:0004075">
    <property type="term" value="F:biotin carboxylase activity"/>
    <property type="evidence" value="ECO:0007669"/>
    <property type="project" value="UniProtKB-EC"/>
</dbReference>
<dbReference type="NCBIfam" id="NF006367">
    <property type="entry name" value="PRK08591.1"/>
    <property type="match status" value="1"/>
</dbReference>
<organism evidence="16 17">
    <name type="scientific">Vulcanimicrobium alpinum</name>
    <dbReference type="NCBI Taxonomy" id="3016050"/>
    <lineage>
        <taxon>Bacteria</taxon>
        <taxon>Bacillati</taxon>
        <taxon>Vulcanimicrobiota</taxon>
        <taxon>Vulcanimicrobiia</taxon>
        <taxon>Vulcanimicrobiales</taxon>
        <taxon>Vulcanimicrobiaceae</taxon>
        <taxon>Vulcanimicrobium</taxon>
    </lineage>
</organism>
<dbReference type="SUPFAM" id="SSF52440">
    <property type="entry name" value="PreATP-grasp domain"/>
    <property type="match status" value="1"/>
</dbReference>
<keyword evidence="13" id="KW-0443">Lipid metabolism</keyword>
<evidence type="ECO:0000256" key="13">
    <source>
        <dbReference type="RuleBase" id="RU365063"/>
    </source>
</evidence>
<dbReference type="Pfam" id="PF02786">
    <property type="entry name" value="CPSase_L_D2"/>
    <property type="match status" value="1"/>
</dbReference>
<dbReference type="PROSITE" id="PS50979">
    <property type="entry name" value="BC"/>
    <property type="match status" value="1"/>
</dbReference>
<accession>A0AAN1XY45</accession>
<dbReference type="RefSeq" id="WP_317994677.1">
    <property type="nucleotide sequence ID" value="NZ_AP025523.1"/>
</dbReference>
<protein>
    <recommendedName>
        <fullName evidence="4 13">Biotin carboxylase</fullName>
        <ecNumber evidence="4 13">6.3.4.14</ecNumber>
    </recommendedName>
    <alternativeName>
        <fullName evidence="13">Acetyl-coenzyme A carboxylase biotin carboxylase subunit A</fullName>
    </alternativeName>
</protein>
<sequence>MFRKVLIANRGEIALRINRACHELGVATVAIFSEADRQSLHVRHADEAFCVGPGPVARSYLNIPNIISAAMISGCDAIHPGYGFLAENARFAEIAADHGLTFIGPRPSVINAMGDKATAKRIMREAGVPTTPGSDIVASVEEAREVAERIGFPVLLKATAGGGGKGMRAVSEPEELPTAFATAQAEAEASFKDGRMYVEKLILNPRHIEVQVLADEHGGVVHLGERDCSVQKPSHQKLIEEAPAPELDHVLRARLHETAVTATRAVGYTNAGTLEFLVSGDDVYFMEMNTRIQVEHPVTELIYGVDLVKEQIRIASGESLGFSQDDLHPHGHAIEVRVNAEDPNHNFAPAAGTLTTVVFPGGPGIRVDTHVYGGAMVPPFYDSMLAKIVAVGRTRESAILRMERALDETRIEGVNTTVDFCREILADPEFRAGGIGVAWLPALLARRVATV</sequence>
<keyword evidence="5 13" id="KW-0436">Ligase</keyword>
<dbReference type="InterPro" id="IPR051602">
    <property type="entry name" value="ACC_Biotin_Carboxylase"/>
</dbReference>